<feature type="transmembrane region" description="Helical" evidence="6">
    <location>
        <begin position="347"/>
        <end position="376"/>
    </location>
</feature>
<feature type="transmembrane region" description="Helical" evidence="6">
    <location>
        <begin position="185"/>
        <end position="203"/>
    </location>
</feature>
<dbReference type="InterPro" id="IPR002293">
    <property type="entry name" value="AA/rel_permease1"/>
</dbReference>
<evidence type="ECO:0000256" key="6">
    <source>
        <dbReference type="SAM" id="Phobius"/>
    </source>
</evidence>
<accession>A0A9N9QCR3</accession>
<evidence type="ECO:0000256" key="4">
    <source>
        <dbReference type="ARBA" id="ARBA00022989"/>
    </source>
</evidence>
<feature type="transmembrane region" description="Helical" evidence="6">
    <location>
        <begin position="215"/>
        <end position="234"/>
    </location>
</feature>
<name>A0A9N9QCR3_9HELO</name>
<feature type="transmembrane region" description="Helical" evidence="6">
    <location>
        <begin position="142"/>
        <end position="165"/>
    </location>
</feature>
<evidence type="ECO:0000256" key="1">
    <source>
        <dbReference type="ARBA" id="ARBA00004141"/>
    </source>
</evidence>
<evidence type="ECO:0000313" key="8">
    <source>
        <dbReference type="Proteomes" id="UP000701801"/>
    </source>
</evidence>
<feature type="transmembrane region" description="Helical" evidence="6">
    <location>
        <begin position="295"/>
        <end position="316"/>
    </location>
</feature>
<keyword evidence="8" id="KW-1185">Reference proteome</keyword>
<proteinExistence type="predicted"/>
<dbReference type="Proteomes" id="UP000701801">
    <property type="component" value="Unassembled WGS sequence"/>
</dbReference>
<keyword evidence="5 6" id="KW-0472">Membrane</keyword>
<feature type="transmembrane region" description="Helical" evidence="6">
    <location>
        <begin position="488"/>
        <end position="507"/>
    </location>
</feature>
<evidence type="ECO:0000256" key="3">
    <source>
        <dbReference type="ARBA" id="ARBA00022692"/>
    </source>
</evidence>
<evidence type="ECO:0008006" key="9">
    <source>
        <dbReference type="Google" id="ProtNLM"/>
    </source>
</evidence>
<keyword evidence="4 6" id="KW-1133">Transmembrane helix</keyword>
<sequence length="555" mass="61057">MFKTPDYQINESYELTDRRKASEVLKQDIDKNENSRKERIAKRDVADLARLGKRQVLKRNFTYLPILSFACTVIITWEATFLTLGLCLPNGGPAGTIYAFILTWAGMLCVFTTIGEMASIAPTSGGQYYWVAMLAPKSYRRFLSYITGWITLIGWQAVAASTVYICATIIQGLIVLAHPTLVPTLWQGVLLIWAMVAFTIFFNTTLGNLLPHVEALGMILHIVGFFVILVPMIYLSAHADVKVIFTTFSNKGGWPTQGVAFMTILSGAVFDFLGSDSVIHMAEETQNAAKVSPKSMFISIIFNGVLGIAALIALLICADDLDAALKSPIGHPFIAIFLQTTQSVAGAMLMSVVIFLMQMFAAIGIMAATSRMLWAFARDRGVPGWRTMIKVDGKNHIPMYAIAVTGLTSCLLALINLAGPIVFNDIVSLTVSSLLLSYLLVCSFLLWRRLTGYMSYNPPISQKIIIGDENSVPELSWGPWHLRGAPGLFVNILSCAFLAVTVFFSFWPPEVNPTAKTMNMSVLMFGGTTLFAIIWYVVRGKKTYEGPVIELEPDA</sequence>
<dbReference type="Pfam" id="PF13520">
    <property type="entry name" value="AA_permease_2"/>
    <property type="match status" value="1"/>
</dbReference>
<feature type="transmembrane region" description="Helical" evidence="6">
    <location>
        <begin position="60"/>
        <end position="77"/>
    </location>
</feature>
<dbReference type="Gene3D" id="1.20.1740.10">
    <property type="entry name" value="Amino acid/polyamine transporter I"/>
    <property type="match status" value="1"/>
</dbReference>
<feature type="transmembrane region" description="Helical" evidence="6">
    <location>
        <begin position="429"/>
        <end position="447"/>
    </location>
</feature>
<dbReference type="OrthoDB" id="3257095at2759"/>
<evidence type="ECO:0000256" key="2">
    <source>
        <dbReference type="ARBA" id="ARBA00022448"/>
    </source>
</evidence>
<comment type="subcellular location">
    <subcellularLocation>
        <location evidence="1">Membrane</location>
        <topology evidence="1">Multi-pass membrane protein</topology>
    </subcellularLocation>
</comment>
<evidence type="ECO:0000313" key="7">
    <source>
        <dbReference type="EMBL" id="CAG8983414.1"/>
    </source>
</evidence>
<comment type="caution">
    <text evidence="7">The sequence shown here is derived from an EMBL/GenBank/DDBJ whole genome shotgun (WGS) entry which is preliminary data.</text>
</comment>
<dbReference type="GO" id="GO:0022857">
    <property type="term" value="F:transmembrane transporter activity"/>
    <property type="evidence" value="ECO:0007669"/>
    <property type="project" value="InterPro"/>
</dbReference>
<evidence type="ECO:0000256" key="5">
    <source>
        <dbReference type="ARBA" id="ARBA00023136"/>
    </source>
</evidence>
<organism evidence="7 8">
    <name type="scientific">Hymenoscyphus albidus</name>
    <dbReference type="NCBI Taxonomy" id="595503"/>
    <lineage>
        <taxon>Eukaryota</taxon>
        <taxon>Fungi</taxon>
        <taxon>Dikarya</taxon>
        <taxon>Ascomycota</taxon>
        <taxon>Pezizomycotina</taxon>
        <taxon>Leotiomycetes</taxon>
        <taxon>Helotiales</taxon>
        <taxon>Helotiaceae</taxon>
        <taxon>Hymenoscyphus</taxon>
    </lineage>
</organism>
<dbReference type="PANTHER" id="PTHR45649:SF1">
    <property type="entry name" value="TRANSPORTER, PUTATIVE (EUROFUNG)-RELATED"/>
    <property type="match status" value="1"/>
</dbReference>
<dbReference type="AlphaFoldDB" id="A0A9N9QCR3"/>
<keyword evidence="3 6" id="KW-0812">Transmembrane</keyword>
<keyword evidence="2" id="KW-0813">Transport</keyword>
<feature type="transmembrane region" description="Helical" evidence="6">
    <location>
        <begin position="519"/>
        <end position="538"/>
    </location>
</feature>
<feature type="transmembrane region" description="Helical" evidence="6">
    <location>
        <begin position="97"/>
        <end position="121"/>
    </location>
</feature>
<feature type="transmembrane region" description="Helical" evidence="6">
    <location>
        <begin position="254"/>
        <end position="274"/>
    </location>
</feature>
<dbReference type="EMBL" id="CAJVRM010000726">
    <property type="protein sequence ID" value="CAG8983414.1"/>
    <property type="molecule type" value="Genomic_DNA"/>
</dbReference>
<protein>
    <recommendedName>
        <fullName evidence="9">Choline transport protein</fullName>
    </recommendedName>
</protein>
<reference evidence="7" key="1">
    <citation type="submission" date="2021-07" db="EMBL/GenBank/DDBJ databases">
        <authorList>
            <person name="Durling M."/>
        </authorList>
    </citation>
    <scope>NUCLEOTIDE SEQUENCE</scope>
</reference>
<gene>
    <name evidence="7" type="ORF">HYALB_00000582</name>
</gene>
<dbReference type="GO" id="GO:0016020">
    <property type="term" value="C:membrane"/>
    <property type="evidence" value="ECO:0007669"/>
    <property type="project" value="UniProtKB-SubCell"/>
</dbReference>
<feature type="transmembrane region" description="Helical" evidence="6">
    <location>
        <begin position="397"/>
        <end position="423"/>
    </location>
</feature>
<dbReference type="PANTHER" id="PTHR45649">
    <property type="entry name" value="AMINO-ACID PERMEASE BAT1"/>
    <property type="match status" value="1"/>
</dbReference>